<sequence>MVEITKIETRSRGRPQVRCDDDTKSVIIEAANDQFRERGYAAASISVIAQNAGVSTKTLYRLFPAKADLFSSVISEKIGRFFLALDQGMLATMGLREGLERILTAYGMLTLSDETVRMTRLVVGESDRFPEMATAFYERAIIPTNRVMEDWLRRQCERGLIELEDPHEACGMLRGMMIMEPQRAATLGQKPAPGTEEIRARATMCAGLFLKGCTL</sequence>
<dbReference type="InterPro" id="IPR036271">
    <property type="entry name" value="Tet_transcr_reg_TetR-rel_C_sf"/>
</dbReference>
<dbReference type="Gene3D" id="1.10.357.10">
    <property type="entry name" value="Tetracycline Repressor, domain 2"/>
    <property type="match status" value="1"/>
</dbReference>
<protein>
    <submittedName>
        <fullName evidence="4">TetR family transcriptional regulator</fullName>
    </submittedName>
</protein>
<evidence type="ECO:0000313" key="5">
    <source>
        <dbReference type="Proteomes" id="UP000248925"/>
    </source>
</evidence>
<accession>A0A2W4CW93</accession>
<dbReference type="GO" id="GO:0000976">
    <property type="term" value="F:transcription cis-regulatory region binding"/>
    <property type="evidence" value="ECO:0007669"/>
    <property type="project" value="TreeGrafter"/>
</dbReference>
<dbReference type="InterPro" id="IPR001647">
    <property type="entry name" value="HTH_TetR"/>
</dbReference>
<dbReference type="InterPro" id="IPR050109">
    <property type="entry name" value="HTH-type_TetR-like_transc_reg"/>
</dbReference>
<dbReference type="InterPro" id="IPR039536">
    <property type="entry name" value="TetR_C_Proteobacteria"/>
</dbReference>
<dbReference type="PRINTS" id="PR00455">
    <property type="entry name" value="HTHTETR"/>
</dbReference>
<gene>
    <name evidence="4" type="ORF">CPY51_08575</name>
</gene>
<comment type="caution">
    <text evidence="4">The sequence shown here is derived from an EMBL/GenBank/DDBJ whole genome shotgun (WGS) entry which is preliminary data.</text>
</comment>
<dbReference type="RefSeq" id="WP_111159852.1">
    <property type="nucleotide sequence ID" value="NZ_PCDP01000028.1"/>
</dbReference>
<dbReference type="OrthoDB" id="7584337at2"/>
<dbReference type="SUPFAM" id="SSF48498">
    <property type="entry name" value="Tetracyclin repressor-like, C-terminal domain"/>
    <property type="match status" value="1"/>
</dbReference>
<evidence type="ECO:0000256" key="1">
    <source>
        <dbReference type="ARBA" id="ARBA00023125"/>
    </source>
</evidence>
<evidence type="ECO:0000313" key="4">
    <source>
        <dbReference type="EMBL" id="PZM15088.1"/>
    </source>
</evidence>
<proteinExistence type="predicted"/>
<name>A0A2W4CW93_9HYPH</name>
<dbReference type="Pfam" id="PF14246">
    <property type="entry name" value="TetR_C_7"/>
    <property type="match status" value="1"/>
</dbReference>
<dbReference type="GO" id="GO:0003700">
    <property type="term" value="F:DNA-binding transcription factor activity"/>
    <property type="evidence" value="ECO:0007669"/>
    <property type="project" value="TreeGrafter"/>
</dbReference>
<reference evidence="4 5" key="1">
    <citation type="journal article" date="2018" name="Sci. Rep.">
        <title>Rhizobium tumorigenes sp. nov., a novel plant tumorigenic bacterium isolated from cane gall tumors on thornless blackberry.</title>
        <authorList>
            <person name="Kuzmanovi N."/>
            <person name="Smalla K."/>
            <person name="Gronow S."/>
            <person name="PuBawska J."/>
        </authorList>
    </citation>
    <scope>NUCLEOTIDE SEQUENCE [LARGE SCALE GENOMIC DNA]</scope>
    <source>
        <strain evidence="4 5">CCBAU 85046</strain>
    </source>
</reference>
<keyword evidence="5" id="KW-1185">Reference proteome</keyword>
<dbReference type="Pfam" id="PF00440">
    <property type="entry name" value="TetR_N"/>
    <property type="match status" value="1"/>
</dbReference>
<dbReference type="PROSITE" id="PS50977">
    <property type="entry name" value="HTH_TETR_2"/>
    <property type="match status" value="1"/>
</dbReference>
<feature type="DNA-binding region" description="H-T-H motif" evidence="2">
    <location>
        <begin position="44"/>
        <end position="63"/>
    </location>
</feature>
<organism evidence="4 5">
    <name type="scientific">Rhizobium tubonense</name>
    <dbReference type="NCBI Taxonomy" id="484088"/>
    <lineage>
        <taxon>Bacteria</taxon>
        <taxon>Pseudomonadati</taxon>
        <taxon>Pseudomonadota</taxon>
        <taxon>Alphaproteobacteria</taxon>
        <taxon>Hyphomicrobiales</taxon>
        <taxon>Rhizobiaceae</taxon>
        <taxon>Rhizobium/Agrobacterium group</taxon>
        <taxon>Rhizobium</taxon>
    </lineage>
</organism>
<dbReference type="PANTHER" id="PTHR30055:SF223">
    <property type="entry name" value="HTH-TYPE TRANSCRIPTIONAL REGULATOR UIDR"/>
    <property type="match status" value="1"/>
</dbReference>
<dbReference type="Proteomes" id="UP000248925">
    <property type="component" value="Unassembled WGS sequence"/>
</dbReference>
<dbReference type="AlphaFoldDB" id="A0A2W4CW93"/>
<dbReference type="PANTHER" id="PTHR30055">
    <property type="entry name" value="HTH-TYPE TRANSCRIPTIONAL REGULATOR RUTR"/>
    <property type="match status" value="1"/>
</dbReference>
<keyword evidence="1 2" id="KW-0238">DNA-binding</keyword>
<dbReference type="EMBL" id="PCDP01000028">
    <property type="protein sequence ID" value="PZM15088.1"/>
    <property type="molecule type" value="Genomic_DNA"/>
</dbReference>
<dbReference type="InterPro" id="IPR009057">
    <property type="entry name" value="Homeodomain-like_sf"/>
</dbReference>
<feature type="domain" description="HTH tetR-type" evidence="3">
    <location>
        <begin position="21"/>
        <end position="81"/>
    </location>
</feature>
<evidence type="ECO:0000256" key="2">
    <source>
        <dbReference type="PROSITE-ProRule" id="PRU00335"/>
    </source>
</evidence>
<dbReference type="SUPFAM" id="SSF46689">
    <property type="entry name" value="Homeodomain-like"/>
    <property type="match status" value="1"/>
</dbReference>
<evidence type="ECO:0000259" key="3">
    <source>
        <dbReference type="PROSITE" id="PS50977"/>
    </source>
</evidence>